<sequence>MTRKMELMRRYKNHDPSVNQWMQLFGEEWILELSGTEQPEQLTIDSDSDTDGELEEDVDETQDGLSRPLDTDNKHSRPYGGEVDVVPRMTLLTTQSVYSFSMTRAEAGWNKYVAKKNAARFLVIHRAEYKLNLRTLVNAEYLTSQEDRDRIDRFGGSLLSHFQKDSRKVMAAARRYAAKPLPTPGEPLDGIERVVVPTNIEYIRAEQVKNFGAMRRAKSLYKDKLVSHMVERYRWRSVFAVASTYRSRRILRAHPQSGEERPGQAYNSNTERIHEVMDSGPAAEGALLEETFEPLDLDATEEEAEMEGSDSGCK</sequence>
<gene>
    <name evidence="2" type="ORF">H2201_003694</name>
</gene>
<reference evidence="2" key="1">
    <citation type="submission" date="2022-10" db="EMBL/GenBank/DDBJ databases">
        <title>Culturing micro-colonial fungi from biological soil crusts in the Mojave desert and describing Neophaeococcomyces mojavensis, and introducing the new genera and species Taxawa tesnikishii.</title>
        <authorList>
            <person name="Kurbessoian T."/>
            <person name="Stajich J.E."/>
        </authorList>
    </citation>
    <scope>NUCLEOTIDE SEQUENCE</scope>
    <source>
        <strain evidence="2">TK_1</strain>
    </source>
</reference>
<organism evidence="2 3">
    <name type="scientific">Coniosporium apollinis</name>
    <dbReference type="NCBI Taxonomy" id="61459"/>
    <lineage>
        <taxon>Eukaryota</taxon>
        <taxon>Fungi</taxon>
        <taxon>Dikarya</taxon>
        <taxon>Ascomycota</taxon>
        <taxon>Pezizomycotina</taxon>
        <taxon>Dothideomycetes</taxon>
        <taxon>Dothideomycetes incertae sedis</taxon>
        <taxon>Coniosporium</taxon>
    </lineage>
</organism>
<evidence type="ECO:0000313" key="3">
    <source>
        <dbReference type="Proteomes" id="UP001172684"/>
    </source>
</evidence>
<feature type="compositionally biased region" description="Polar residues" evidence="1">
    <location>
        <begin position="36"/>
        <end position="45"/>
    </location>
</feature>
<evidence type="ECO:0000256" key="1">
    <source>
        <dbReference type="SAM" id="MobiDB-lite"/>
    </source>
</evidence>
<feature type="region of interest" description="Disordered" evidence="1">
    <location>
        <begin position="36"/>
        <end position="82"/>
    </location>
</feature>
<feature type="region of interest" description="Disordered" evidence="1">
    <location>
        <begin position="294"/>
        <end position="314"/>
    </location>
</feature>
<name>A0ABQ9NV42_9PEZI</name>
<feature type="compositionally biased region" description="Acidic residues" evidence="1">
    <location>
        <begin position="294"/>
        <end position="308"/>
    </location>
</feature>
<comment type="caution">
    <text evidence="2">The sequence shown here is derived from an EMBL/GenBank/DDBJ whole genome shotgun (WGS) entry which is preliminary data.</text>
</comment>
<feature type="compositionally biased region" description="Acidic residues" evidence="1">
    <location>
        <begin position="46"/>
        <end position="62"/>
    </location>
</feature>
<dbReference type="Proteomes" id="UP001172684">
    <property type="component" value="Unassembled WGS sequence"/>
</dbReference>
<keyword evidence="3" id="KW-1185">Reference proteome</keyword>
<proteinExistence type="predicted"/>
<evidence type="ECO:0000313" key="2">
    <source>
        <dbReference type="EMBL" id="KAJ9666260.1"/>
    </source>
</evidence>
<dbReference type="EMBL" id="JAPDRL010000021">
    <property type="protein sequence ID" value="KAJ9666260.1"/>
    <property type="molecule type" value="Genomic_DNA"/>
</dbReference>
<protein>
    <submittedName>
        <fullName evidence="2">Uncharacterized protein</fullName>
    </submittedName>
</protein>
<accession>A0ABQ9NV42</accession>